<evidence type="ECO:0000313" key="5">
    <source>
        <dbReference type="Proteomes" id="UP000215771"/>
    </source>
</evidence>
<dbReference type="GO" id="GO:0008237">
    <property type="term" value="F:metallopeptidase activity"/>
    <property type="evidence" value="ECO:0007669"/>
    <property type="project" value="InterPro"/>
</dbReference>
<comment type="caution">
    <text evidence="4">The sequence shown here is derived from an EMBL/GenBank/DDBJ whole genome shotgun (WGS) entry which is preliminary data.</text>
</comment>
<feature type="signal peptide" evidence="3">
    <location>
        <begin position="1"/>
        <end position="28"/>
    </location>
</feature>
<feature type="region of interest" description="Disordered" evidence="1">
    <location>
        <begin position="668"/>
        <end position="759"/>
    </location>
</feature>
<feature type="chain" id="PRO_5012153605" evidence="3">
    <location>
        <begin position="29"/>
        <end position="789"/>
    </location>
</feature>
<keyword evidence="2" id="KW-1133">Transmembrane helix</keyword>
<feature type="compositionally biased region" description="Basic and acidic residues" evidence="1">
    <location>
        <begin position="740"/>
        <end position="756"/>
    </location>
</feature>
<evidence type="ECO:0000256" key="2">
    <source>
        <dbReference type="SAM" id="Phobius"/>
    </source>
</evidence>
<protein>
    <submittedName>
        <fullName evidence="4">Uncharacterized protein</fullName>
    </submittedName>
</protein>
<reference evidence="4 5" key="1">
    <citation type="submission" date="2017-08" db="EMBL/GenBank/DDBJ databases">
        <authorList>
            <person name="de Groot N.N."/>
        </authorList>
    </citation>
    <scope>NUCLEOTIDE SEQUENCE [LARGE SCALE GENOMIC DNA]</scope>
    <source>
        <strain evidence="4 5">NBT06-6</strain>
    </source>
</reference>
<dbReference type="SUPFAM" id="SSF55486">
    <property type="entry name" value="Metalloproteases ('zincins'), catalytic domain"/>
    <property type="match status" value="1"/>
</dbReference>
<proteinExistence type="predicted"/>
<dbReference type="Proteomes" id="UP000215771">
    <property type="component" value="Unassembled WGS sequence"/>
</dbReference>
<evidence type="ECO:0000256" key="1">
    <source>
        <dbReference type="SAM" id="MobiDB-lite"/>
    </source>
</evidence>
<feature type="compositionally biased region" description="Basic and acidic residues" evidence="1">
    <location>
        <begin position="718"/>
        <end position="727"/>
    </location>
</feature>
<dbReference type="InterPro" id="IPR024079">
    <property type="entry name" value="MetalloPept_cat_dom_sf"/>
</dbReference>
<keyword evidence="2" id="KW-0472">Membrane</keyword>
<gene>
    <name evidence="4" type="ORF">CIG21_10535</name>
</gene>
<organism evidence="4 5">
    <name type="scientific">Corynebacterium hadale</name>
    <dbReference type="NCBI Taxonomy" id="2026255"/>
    <lineage>
        <taxon>Bacteria</taxon>
        <taxon>Bacillati</taxon>
        <taxon>Actinomycetota</taxon>
        <taxon>Actinomycetes</taxon>
        <taxon>Mycobacteriales</taxon>
        <taxon>Corynebacteriaceae</taxon>
        <taxon>Corynebacterium</taxon>
    </lineage>
</organism>
<feature type="transmembrane region" description="Helical" evidence="2">
    <location>
        <begin position="762"/>
        <end position="788"/>
    </location>
</feature>
<dbReference type="RefSeq" id="WP_095278794.1">
    <property type="nucleotide sequence ID" value="NZ_CP047655.1"/>
</dbReference>
<name>A0A269PB53_9CORY</name>
<evidence type="ECO:0000256" key="3">
    <source>
        <dbReference type="SAM" id="SignalP"/>
    </source>
</evidence>
<evidence type="ECO:0000313" key="4">
    <source>
        <dbReference type="EMBL" id="PAJ68574.1"/>
    </source>
</evidence>
<dbReference type="AlphaFoldDB" id="A0A269PB53"/>
<accession>A0A269PB53</accession>
<keyword evidence="2" id="KW-0812">Transmembrane</keyword>
<keyword evidence="3" id="KW-0732">Signal</keyword>
<dbReference type="Gene3D" id="3.40.390.10">
    <property type="entry name" value="Collagenase (Catalytic Domain)"/>
    <property type="match status" value="1"/>
</dbReference>
<dbReference type="EMBL" id="NQMQ01000024">
    <property type="protein sequence ID" value="PAJ68574.1"/>
    <property type="molecule type" value="Genomic_DNA"/>
</dbReference>
<feature type="compositionally biased region" description="Low complexity" evidence="1">
    <location>
        <begin position="668"/>
        <end position="717"/>
    </location>
</feature>
<sequence length="789" mass="84541">MNAIARKALAATCALAVMVPAFRVPAEAKVVDDPSVVTVTADEVGPFFHNVELDKGRISSFKFTDPASVGGTQDSSFYIDFRFGGQKLEMSGANTKVQTRKDGKADVITMRNEDRNLGVQFTREFRLDGNTATVRTEITNTSGSDSYYQLDMTNQINTARELQGSYEDGRFTVGPESLGYDTEISFDGATYSGAASSFNGTTNPDEVGFVDESGAQFQRGRWFDDIAAGQTVVAETTMTMRTQDGAEDTDGDGLANAWEEQGLTLHDGTELPLNAWGADPNRPDIFLQMNWMPSEYESLGCFDNPQQAACADANTKSYRPSNDMLQQLVDLFADHDVNLHIDAGESYTNIPNYSERHGGVYGDYTKYYFQNEPQGIKLMDNIDEMLGDRSAVFRSGMVGDQMDPSTYSVGVSTVGDNAFYVANHDRMTTDEQFRNTILHELGHTLGLDHNGSTKFANQVPDSDYLPNYYSVMNYLYQFSHFDYSDHESVSGGELPQECYNPGANCYTGDYRVPADWDNLIINTGHIGKPVGTAGVKSTKVDAAAAKTAAKYQQDLTKAEKNEGTVDVEVASSNLEAGKAGKVTLKVNNRGADLNRYTVQVVTPHGDASKDIVLDGALTDRDEATVTVPVTAGDAAIMPLDVKVTNQNGETAFEDRFAVDVKAGKASANPAAMAGATNAPAKTTKTAKSQEAATETATANPTVEAAPSKAAPAKSAPAKSKESTKNDDGAMTTVASPKTQDQPEKKELHTASDDSRTEGGPNIAAIIVPIIAILAIIGGAAAALGSGVLG</sequence>